<dbReference type="EMBL" id="JBHTKY010000014">
    <property type="protein sequence ID" value="MFD1166078.1"/>
    <property type="molecule type" value="Genomic_DNA"/>
</dbReference>
<evidence type="ECO:0000256" key="1">
    <source>
        <dbReference type="SAM" id="SignalP"/>
    </source>
</evidence>
<organism evidence="2 3">
    <name type="scientific">Sphingobacterium daejeonense</name>
    <dbReference type="NCBI Taxonomy" id="371142"/>
    <lineage>
        <taxon>Bacteria</taxon>
        <taxon>Pseudomonadati</taxon>
        <taxon>Bacteroidota</taxon>
        <taxon>Sphingobacteriia</taxon>
        <taxon>Sphingobacteriales</taxon>
        <taxon>Sphingobacteriaceae</taxon>
        <taxon>Sphingobacterium</taxon>
    </lineage>
</organism>
<dbReference type="Proteomes" id="UP001597205">
    <property type="component" value="Unassembled WGS sequence"/>
</dbReference>
<sequence>MKYIALIFISVLFAYCVNAQNKEKMHAFFNQDSTLVGYKNAKGEIVIPAKIDASFGIPDSFQNIISVIEPTKDDRILSYFLTKEGKRVGKDSLYMFDNVPDCENEDFIRFRDQKTDKMGLLNSKGEIQIPAIYSHIDRVKNGMIAVLKNAVRKKTHPDSEYTYWEGGNTFLIDTNNNVLIKKFPIGDELNFHLVSIDGTYIEGDDWEKFTTIDGKKFAFLNFEKALLTTIKQQFALDIREELLSELCFDTITYWTGNTTLQKKAAMEYLDENFDKIKPILQGIMDGSADYFISKSHLNTFIFDSPAFYKYINHCGDAKDWEYPVYQLVINNFNGNKNSQKSLDFLWTDEGFRLIMASLD</sequence>
<keyword evidence="1" id="KW-0732">Signal</keyword>
<accession>A0ABW3RMY9</accession>
<keyword evidence="3" id="KW-1185">Reference proteome</keyword>
<dbReference type="RefSeq" id="WP_380896484.1">
    <property type="nucleotide sequence ID" value="NZ_JBHTKY010000014.1"/>
</dbReference>
<feature type="chain" id="PRO_5045968636" evidence="1">
    <location>
        <begin position="20"/>
        <end position="359"/>
    </location>
</feature>
<dbReference type="Pfam" id="PF14903">
    <property type="entry name" value="WG_beta_rep"/>
    <property type="match status" value="1"/>
</dbReference>
<feature type="signal peptide" evidence="1">
    <location>
        <begin position="1"/>
        <end position="19"/>
    </location>
</feature>
<reference evidence="3" key="1">
    <citation type="journal article" date="2019" name="Int. J. Syst. Evol. Microbiol.">
        <title>The Global Catalogue of Microorganisms (GCM) 10K type strain sequencing project: providing services to taxonomists for standard genome sequencing and annotation.</title>
        <authorList>
            <consortium name="The Broad Institute Genomics Platform"/>
            <consortium name="The Broad Institute Genome Sequencing Center for Infectious Disease"/>
            <person name="Wu L."/>
            <person name="Ma J."/>
        </authorList>
    </citation>
    <scope>NUCLEOTIDE SEQUENCE [LARGE SCALE GENOMIC DNA]</scope>
    <source>
        <strain evidence="3">CCUG 52468</strain>
    </source>
</reference>
<evidence type="ECO:0000313" key="2">
    <source>
        <dbReference type="EMBL" id="MFD1166078.1"/>
    </source>
</evidence>
<dbReference type="InterPro" id="IPR032774">
    <property type="entry name" value="WG_beta_rep"/>
</dbReference>
<evidence type="ECO:0000313" key="3">
    <source>
        <dbReference type="Proteomes" id="UP001597205"/>
    </source>
</evidence>
<gene>
    <name evidence="2" type="ORF">ACFQ2C_10725</name>
</gene>
<proteinExistence type="predicted"/>
<protein>
    <submittedName>
        <fullName evidence="2">WG repeat-containing protein</fullName>
    </submittedName>
</protein>
<comment type="caution">
    <text evidence="2">The sequence shown here is derived from an EMBL/GenBank/DDBJ whole genome shotgun (WGS) entry which is preliminary data.</text>
</comment>
<name>A0ABW3RMY9_9SPHI</name>